<dbReference type="AlphaFoldDB" id="A0AAF5DNG0"/>
<dbReference type="PRINTS" id="PR00449">
    <property type="entry name" value="RASTRNSFRMNG"/>
</dbReference>
<keyword evidence="9" id="KW-0636">Prenylation</keyword>
<dbReference type="SMART" id="SM00173">
    <property type="entry name" value="RAS"/>
    <property type="match status" value="1"/>
</dbReference>
<dbReference type="SMART" id="SM00176">
    <property type="entry name" value="RAN"/>
    <property type="match status" value="1"/>
</dbReference>
<keyword evidence="8" id="KW-0449">Lipoprotein</keyword>
<dbReference type="InterPro" id="IPR020849">
    <property type="entry name" value="Small_GTPase_Ras-type"/>
</dbReference>
<sequence length="240" mass="28297">MPPNTSKTSLAETATKKPKYQLVVLGGGGVGKSALTIQFTQQYFVREYDPTIQDSYTKQCFIDDDLCKLEVLDTAGQEEFSYMREQYLRSGDGFLIVFSVIDKNSFVEAEKLFRLIWRLKDRDDYPIILIANKTDLIDERIVTDEDILKFTQTYKVPFLECSAKKRQNVDQAFHDLVRLIRRYKTMERQYGINDLAYQNEIENVKASQKTKKKKNCIIHLLKNKFFTYKFMHRKYTEKKK</sequence>
<keyword evidence="3" id="KW-1003">Cell membrane</keyword>
<evidence type="ECO:0000256" key="2">
    <source>
        <dbReference type="ARBA" id="ARBA00008344"/>
    </source>
</evidence>
<protein>
    <submittedName>
        <fullName evidence="11">Uncharacterized protein</fullName>
    </submittedName>
</protein>
<dbReference type="PROSITE" id="PS51419">
    <property type="entry name" value="RAB"/>
    <property type="match status" value="1"/>
</dbReference>
<proteinExistence type="inferred from homology"/>
<name>A0AAF5DNG0_STRER</name>
<evidence type="ECO:0000256" key="6">
    <source>
        <dbReference type="ARBA" id="ARBA00023134"/>
    </source>
</evidence>
<dbReference type="GO" id="GO:0005525">
    <property type="term" value="F:GTP binding"/>
    <property type="evidence" value="ECO:0007669"/>
    <property type="project" value="UniProtKB-KW"/>
</dbReference>
<dbReference type="InterPro" id="IPR005225">
    <property type="entry name" value="Small_GTP-bd"/>
</dbReference>
<dbReference type="Proteomes" id="UP000035681">
    <property type="component" value="Unplaced"/>
</dbReference>
<comment type="similarity">
    <text evidence="2">Belongs to the small GTPase superfamily. Ras family.</text>
</comment>
<dbReference type="GO" id="GO:0007165">
    <property type="term" value="P:signal transduction"/>
    <property type="evidence" value="ECO:0007669"/>
    <property type="project" value="InterPro"/>
</dbReference>
<dbReference type="InterPro" id="IPR027417">
    <property type="entry name" value="P-loop_NTPase"/>
</dbReference>
<dbReference type="FunFam" id="3.40.50.300:FF:000080">
    <property type="entry name" value="Ras-like GTPase Ras1"/>
    <property type="match status" value="1"/>
</dbReference>
<dbReference type="PANTHER" id="PTHR24070">
    <property type="entry name" value="RAS, DI-RAS, AND RHEB FAMILY MEMBERS OF SMALL GTPASE SUPERFAMILY"/>
    <property type="match status" value="1"/>
</dbReference>
<dbReference type="InterPro" id="IPR001806">
    <property type="entry name" value="Small_GTPase"/>
</dbReference>
<evidence type="ECO:0000313" key="11">
    <source>
        <dbReference type="WBParaSite" id="TCONS_00015588.p1"/>
    </source>
</evidence>
<evidence type="ECO:0000256" key="4">
    <source>
        <dbReference type="ARBA" id="ARBA00022481"/>
    </source>
</evidence>
<keyword evidence="7" id="KW-0472">Membrane</keyword>
<comment type="subcellular location">
    <subcellularLocation>
        <location evidence="1">Cell membrane</location>
        <topology evidence="1">Lipid-anchor</topology>
    </subcellularLocation>
</comment>
<evidence type="ECO:0000256" key="7">
    <source>
        <dbReference type="ARBA" id="ARBA00023136"/>
    </source>
</evidence>
<keyword evidence="5" id="KW-0547">Nucleotide-binding</keyword>
<keyword evidence="10" id="KW-1185">Reference proteome</keyword>
<dbReference type="NCBIfam" id="TIGR00231">
    <property type="entry name" value="small_GTP"/>
    <property type="match status" value="1"/>
</dbReference>
<evidence type="ECO:0000256" key="9">
    <source>
        <dbReference type="ARBA" id="ARBA00023289"/>
    </source>
</evidence>
<dbReference type="PROSITE" id="PS51421">
    <property type="entry name" value="RAS"/>
    <property type="match status" value="1"/>
</dbReference>
<dbReference type="PROSITE" id="PS51420">
    <property type="entry name" value="RHO"/>
    <property type="match status" value="1"/>
</dbReference>
<accession>A0AAF5DNG0</accession>
<organism evidence="10 11">
    <name type="scientific">Strongyloides stercoralis</name>
    <name type="common">Threadworm</name>
    <dbReference type="NCBI Taxonomy" id="6248"/>
    <lineage>
        <taxon>Eukaryota</taxon>
        <taxon>Metazoa</taxon>
        <taxon>Ecdysozoa</taxon>
        <taxon>Nematoda</taxon>
        <taxon>Chromadorea</taxon>
        <taxon>Rhabditida</taxon>
        <taxon>Tylenchina</taxon>
        <taxon>Panagrolaimomorpha</taxon>
        <taxon>Strongyloidoidea</taxon>
        <taxon>Strongyloididae</taxon>
        <taxon>Strongyloides</taxon>
    </lineage>
</organism>
<evidence type="ECO:0000256" key="5">
    <source>
        <dbReference type="ARBA" id="ARBA00022741"/>
    </source>
</evidence>
<keyword evidence="4" id="KW-0488">Methylation</keyword>
<dbReference type="WBParaSite" id="TCONS_00015588.p1">
    <property type="protein sequence ID" value="TCONS_00015588.p1"/>
    <property type="gene ID" value="XLOC_010139"/>
</dbReference>
<dbReference type="Gene3D" id="3.40.50.300">
    <property type="entry name" value="P-loop containing nucleotide triphosphate hydrolases"/>
    <property type="match status" value="1"/>
</dbReference>
<dbReference type="SMART" id="SM00175">
    <property type="entry name" value="RAB"/>
    <property type="match status" value="1"/>
</dbReference>
<keyword evidence="6" id="KW-0342">GTP-binding</keyword>
<evidence type="ECO:0000256" key="1">
    <source>
        <dbReference type="ARBA" id="ARBA00004193"/>
    </source>
</evidence>
<reference evidence="11" key="1">
    <citation type="submission" date="2024-02" db="UniProtKB">
        <authorList>
            <consortium name="WormBaseParasite"/>
        </authorList>
    </citation>
    <scope>IDENTIFICATION</scope>
</reference>
<dbReference type="GO" id="GO:0005886">
    <property type="term" value="C:plasma membrane"/>
    <property type="evidence" value="ECO:0007669"/>
    <property type="project" value="UniProtKB-SubCell"/>
</dbReference>
<dbReference type="SUPFAM" id="SSF52540">
    <property type="entry name" value="P-loop containing nucleoside triphosphate hydrolases"/>
    <property type="match status" value="1"/>
</dbReference>
<evidence type="ECO:0000256" key="8">
    <source>
        <dbReference type="ARBA" id="ARBA00023288"/>
    </source>
</evidence>
<dbReference type="GO" id="GO:0003924">
    <property type="term" value="F:GTPase activity"/>
    <property type="evidence" value="ECO:0007669"/>
    <property type="project" value="InterPro"/>
</dbReference>
<evidence type="ECO:0000313" key="10">
    <source>
        <dbReference type="Proteomes" id="UP000035681"/>
    </source>
</evidence>
<evidence type="ECO:0000256" key="3">
    <source>
        <dbReference type="ARBA" id="ARBA00022475"/>
    </source>
</evidence>
<dbReference type="SMART" id="SM00174">
    <property type="entry name" value="RHO"/>
    <property type="match status" value="1"/>
</dbReference>
<dbReference type="Pfam" id="PF00071">
    <property type="entry name" value="Ras"/>
    <property type="match status" value="1"/>
</dbReference>